<evidence type="ECO:0000256" key="3">
    <source>
        <dbReference type="ARBA" id="ARBA00022679"/>
    </source>
</evidence>
<comment type="similarity">
    <text evidence="6">Belongs to the DarT ADP-ribosyltransferase family.</text>
</comment>
<keyword evidence="1 6" id="KW-1277">Toxin-antitoxin system</keyword>
<evidence type="ECO:0000313" key="8">
    <source>
        <dbReference type="EMBL" id="EFM0517578.1"/>
    </source>
</evidence>
<dbReference type="PROSITE" id="PS52018">
    <property type="entry name" value="DART"/>
    <property type="match status" value="1"/>
</dbReference>
<sequence length="444" mass="50962">MIKPQYSDRFVYHFTYIDNLEGIIKNGLLSTNLKSNRGIIHKDIANNEIQHRRSEMRVTCGPGGVVHDYVPFYFTKRSPMLLNVIKKKNVDQEGIIYLAIPIEAIEDKSVVFSNSSANTLTPPTFYSNADDLNKLNWDAIDSRVWIPKTEGVKQQKMAELLIHDEIPFNNFSFIVVWNLCVKTHVAQLLKKYGFNNFDVRCDSRSFDHHYFHDLNVVGRVNIVTGPKILLAKTKKYISDIKQNKPLNPRFKNIADVLEAISNNFGCIKELSDIDGLETDNPIHREDVGAHSRRVASLLNTESAFHDLSERERLVVTLAAYLHDIGKGPKSRWKDGVQKVDDTHPIKSLPMLKRILCEEIGDLSNREIRQIVTLVVYDDLVGDIIAHERNEEQMQKIIKIKSDVDMLILIAKCDMNSINTAWVKDGIDKIEELRARMYTYLEENL</sequence>
<keyword evidence="4 6" id="KW-0548">Nucleotidyltransferase</keyword>
<keyword evidence="3 6" id="KW-0808">Transferase</keyword>
<name>A0A8S7XUF8_ECOLX</name>
<evidence type="ECO:0000256" key="1">
    <source>
        <dbReference type="ARBA" id="ARBA00022649"/>
    </source>
</evidence>
<gene>
    <name evidence="8" type="ORF">CF22_003624</name>
</gene>
<comment type="catalytic activity">
    <reaction evidence="6">
        <text>a thymidine in DNA + NAD(+) = an N-(ADP-alpha-D-ribosyl)-thymidine in DNA + nicotinamide + H(+)</text>
        <dbReference type="Rhea" id="RHEA:71651"/>
        <dbReference type="Rhea" id="RHEA-COMP:13556"/>
        <dbReference type="Rhea" id="RHEA-COMP:18051"/>
        <dbReference type="ChEBI" id="CHEBI:15378"/>
        <dbReference type="ChEBI" id="CHEBI:17154"/>
        <dbReference type="ChEBI" id="CHEBI:57540"/>
        <dbReference type="ChEBI" id="CHEBI:137386"/>
        <dbReference type="ChEBI" id="CHEBI:191199"/>
    </reaction>
</comment>
<feature type="binding site" evidence="6">
    <location>
        <position position="22"/>
    </location>
    <ligand>
        <name>NAD(+)</name>
        <dbReference type="ChEBI" id="CHEBI:57540"/>
    </ligand>
</feature>
<dbReference type="Pfam" id="PF14487">
    <property type="entry name" value="DarT"/>
    <property type="match status" value="1"/>
</dbReference>
<dbReference type="SUPFAM" id="SSF109604">
    <property type="entry name" value="HD-domain/PDEase-like"/>
    <property type="match status" value="1"/>
</dbReference>
<feature type="active site" description="Proton acceptor" evidence="6">
    <location>
        <position position="53"/>
    </location>
</feature>
<comment type="caution">
    <text evidence="6">Lacks conserved residue(s) required for the propagation of feature annotation.</text>
</comment>
<feature type="binding site" evidence="6">
    <location>
        <position position="53"/>
    </location>
    <ligand>
        <name>NAD(+)</name>
        <dbReference type="ChEBI" id="CHEBI:57540"/>
    </ligand>
</feature>
<dbReference type="RefSeq" id="WP_049143771.1">
    <property type="nucleotide sequence ID" value="NZ_AP027512.1"/>
</dbReference>
<keyword evidence="5 6" id="KW-0238">DNA-binding</keyword>
<dbReference type="CDD" id="cd00077">
    <property type="entry name" value="HDc"/>
    <property type="match status" value="1"/>
</dbReference>
<protein>
    <submittedName>
        <fullName evidence="8">DUF4433 domain-containing protein</fullName>
    </submittedName>
</protein>
<reference evidence="8 9" key="1">
    <citation type="submission" date="2018-08" db="EMBL/GenBank/DDBJ databases">
        <authorList>
            <consortium name="GenomeTrakr network: Whole genome sequencing for foodborne pathogen traceback"/>
        </authorList>
    </citation>
    <scope>NUCLEOTIDE SEQUENCE [LARGE SCALE GENOMIC DNA]</scope>
    <source>
        <strain evidence="8 9">AZ-TG60901</strain>
    </source>
</reference>
<dbReference type="GO" id="GO:0016779">
    <property type="term" value="F:nucleotidyltransferase activity"/>
    <property type="evidence" value="ECO:0007669"/>
    <property type="project" value="UniProtKB-UniRule"/>
</dbReference>
<evidence type="ECO:0000256" key="2">
    <source>
        <dbReference type="ARBA" id="ARBA00022676"/>
    </source>
</evidence>
<evidence type="ECO:0000259" key="7">
    <source>
        <dbReference type="PROSITE" id="PS52018"/>
    </source>
</evidence>
<proteinExistence type="inferred from homology"/>
<evidence type="ECO:0000313" key="9">
    <source>
        <dbReference type="Proteomes" id="UP000528504"/>
    </source>
</evidence>
<dbReference type="AlphaFoldDB" id="A0A8S7XUF8"/>
<dbReference type="InterPro" id="IPR003607">
    <property type="entry name" value="HD/PDEase_dom"/>
</dbReference>
<evidence type="ECO:0000256" key="5">
    <source>
        <dbReference type="ARBA" id="ARBA00023125"/>
    </source>
</evidence>
<keyword evidence="2 6" id="KW-0328">Glycosyltransferase</keyword>
<evidence type="ECO:0000256" key="6">
    <source>
        <dbReference type="PROSITE-ProRule" id="PRU01362"/>
    </source>
</evidence>
<accession>A0A8S7XUF8</accession>
<dbReference type="GO" id="GO:0016757">
    <property type="term" value="F:glycosyltransferase activity"/>
    <property type="evidence" value="ECO:0007669"/>
    <property type="project" value="UniProtKB-UniRule"/>
</dbReference>
<dbReference type="Proteomes" id="UP000528504">
    <property type="component" value="Unassembled WGS sequence"/>
</dbReference>
<feature type="domain" description="DarT" evidence="7">
    <location>
        <begin position="9"/>
        <end position="207"/>
    </location>
</feature>
<comment type="caution">
    <text evidence="8">The sequence shown here is derived from an EMBL/GenBank/DDBJ whole genome shotgun (WGS) entry which is preliminary data.</text>
</comment>
<organism evidence="8 9">
    <name type="scientific">Escherichia coli</name>
    <dbReference type="NCBI Taxonomy" id="562"/>
    <lineage>
        <taxon>Bacteria</taxon>
        <taxon>Pseudomonadati</taxon>
        <taxon>Pseudomonadota</taxon>
        <taxon>Gammaproteobacteria</taxon>
        <taxon>Enterobacterales</taxon>
        <taxon>Enterobacteriaceae</taxon>
        <taxon>Escherichia</taxon>
    </lineage>
</organism>
<dbReference type="Pfam" id="PF01966">
    <property type="entry name" value="HD"/>
    <property type="match status" value="1"/>
</dbReference>
<dbReference type="Gene3D" id="1.10.3210.10">
    <property type="entry name" value="Hypothetical protein af1432"/>
    <property type="match status" value="1"/>
</dbReference>
<dbReference type="EMBL" id="AATJQG010000020">
    <property type="protein sequence ID" value="EFM0517578.1"/>
    <property type="molecule type" value="Genomic_DNA"/>
</dbReference>
<dbReference type="InterPro" id="IPR029494">
    <property type="entry name" value="DarT"/>
</dbReference>
<evidence type="ECO:0000256" key="4">
    <source>
        <dbReference type="ARBA" id="ARBA00022695"/>
    </source>
</evidence>
<dbReference type="GO" id="GO:0003677">
    <property type="term" value="F:DNA binding"/>
    <property type="evidence" value="ECO:0007669"/>
    <property type="project" value="UniProtKB-UniRule"/>
</dbReference>
<feature type="active site" evidence="6">
    <location>
        <position position="159"/>
    </location>
</feature>
<feature type="binding site" evidence="6">
    <location>
        <begin position="13"/>
        <end position="15"/>
    </location>
    <ligand>
        <name>NAD(+)</name>
        <dbReference type="ChEBI" id="CHEBI:57540"/>
    </ligand>
</feature>
<dbReference type="InterPro" id="IPR006674">
    <property type="entry name" value="HD_domain"/>
</dbReference>